<feature type="transmembrane region" description="Helical" evidence="1">
    <location>
        <begin position="133"/>
        <end position="156"/>
    </location>
</feature>
<protein>
    <recommendedName>
        <fullName evidence="4">Glycosyltransferase RgtA/B/C/D-like domain-containing protein</fullName>
    </recommendedName>
</protein>
<sequence>MRALKYRNSIAVIILFFVNLSWFVKFKFQTIMGDDLFSLHAIQSGQESLLHYTLFSAPFGKYRPVFNFFQYVTAKIFGTDLQLYIFFNIIVNFIAVVLMFCLLLLLTRKTLYAFIFALIFVTCRFSYYNVLQIYGLMEAVALILFLLMLLFCVYIYQNPKRINLYALLLLQTLLIFTHERYIVTVPFLFLLLMYIYKKKKWYYALWTITPVLLNVALKKIVIDITFLQGTGGAAIGFDFLQIVIFVGCGLLNMVGINVGAPYLNGINFPQESLMTQTLSVLISGIYLVLLIALIRQFLKSKLEHNKSFVIFGLGMVLMLSLLLAASITIRQEYRWLYAPYAVLLLLTAYVLPRLQLKNVVKYILLLLICIPVFKNDLYVRKFLDRVYFMDALHIADSTYASSIKQYGLNIRFKTIYIQNDPALIWTLQGSTFFQVYAENPSLKVTYVDDLSAVDLAQTDLLLLKFNTTTRLMEDVTDFYIGSKHSTPVTIRPEDWAIPDSAYAQITASGEKLFYKIVTNFDKMKDISLVDQDRNVTYSLSDTAVNNESLSKLEPGKFAFYRIDNQMCLLWISIPNNLKMGKTILQ</sequence>
<keyword evidence="3" id="KW-1185">Reference proteome</keyword>
<dbReference type="RefSeq" id="WP_134751391.1">
    <property type="nucleotide sequence ID" value="NZ_MYFO02000005.1"/>
</dbReference>
<feature type="transmembrane region" description="Helical" evidence="1">
    <location>
        <begin position="359"/>
        <end position="379"/>
    </location>
</feature>
<dbReference type="OrthoDB" id="1929811at2"/>
<comment type="caution">
    <text evidence="2">The sequence shown here is derived from an EMBL/GenBank/DDBJ whole genome shotgun (WGS) entry which is preliminary data.</text>
</comment>
<name>A0A4Y8Q7I3_9BACL</name>
<feature type="transmembrane region" description="Helical" evidence="1">
    <location>
        <begin position="233"/>
        <end position="253"/>
    </location>
</feature>
<organism evidence="2 3">
    <name type="scientific">Paenibacillus athensensis</name>
    <dbReference type="NCBI Taxonomy" id="1967502"/>
    <lineage>
        <taxon>Bacteria</taxon>
        <taxon>Bacillati</taxon>
        <taxon>Bacillota</taxon>
        <taxon>Bacilli</taxon>
        <taxon>Bacillales</taxon>
        <taxon>Paenibacillaceae</taxon>
        <taxon>Paenibacillus</taxon>
    </lineage>
</organism>
<evidence type="ECO:0000313" key="3">
    <source>
        <dbReference type="Proteomes" id="UP000298246"/>
    </source>
</evidence>
<feature type="transmembrane region" description="Helical" evidence="1">
    <location>
        <begin position="273"/>
        <end position="295"/>
    </location>
</feature>
<feature type="transmembrane region" description="Helical" evidence="1">
    <location>
        <begin position="335"/>
        <end position="352"/>
    </location>
</feature>
<evidence type="ECO:0000313" key="2">
    <source>
        <dbReference type="EMBL" id="TFE89319.1"/>
    </source>
</evidence>
<keyword evidence="1" id="KW-0472">Membrane</keyword>
<reference evidence="2 3" key="1">
    <citation type="submission" date="2017-03" db="EMBL/GenBank/DDBJ databases">
        <title>Isolation of Levoglucosan Utilizing Bacteria.</title>
        <authorList>
            <person name="Arya A.S."/>
        </authorList>
    </citation>
    <scope>NUCLEOTIDE SEQUENCE [LARGE SCALE GENOMIC DNA]</scope>
    <source>
        <strain evidence="2 3">MEC069</strain>
    </source>
</reference>
<dbReference type="AlphaFoldDB" id="A0A4Y8Q7I3"/>
<evidence type="ECO:0000256" key="1">
    <source>
        <dbReference type="SAM" id="Phobius"/>
    </source>
</evidence>
<feature type="transmembrane region" description="Helical" evidence="1">
    <location>
        <begin position="111"/>
        <end position="127"/>
    </location>
</feature>
<feature type="transmembrane region" description="Helical" evidence="1">
    <location>
        <begin position="83"/>
        <end position="106"/>
    </location>
</feature>
<proteinExistence type="predicted"/>
<gene>
    <name evidence="2" type="ORF">B5M42_07650</name>
</gene>
<keyword evidence="1" id="KW-0812">Transmembrane</keyword>
<feature type="transmembrane region" description="Helical" evidence="1">
    <location>
        <begin position="201"/>
        <end position="221"/>
    </location>
</feature>
<dbReference type="Proteomes" id="UP000298246">
    <property type="component" value="Unassembled WGS sequence"/>
</dbReference>
<keyword evidence="1" id="KW-1133">Transmembrane helix</keyword>
<evidence type="ECO:0008006" key="4">
    <source>
        <dbReference type="Google" id="ProtNLM"/>
    </source>
</evidence>
<feature type="transmembrane region" description="Helical" evidence="1">
    <location>
        <begin position="307"/>
        <end position="329"/>
    </location>
</feature>
<dbReference type="EMBL" id="MYFO01000007">
    <property type="protein sequence ID" value="TFE89319.1"/>
    <property type="molecule type" value="Genomic_DNA"/>
</dbReference>
<accession>A0A4Y8Q7I3</accession>
<feature type="transmembrane region" description="Helical" evidence="1">
    <location>
        <begin position="168"/>
        <end position="195"/>
    </location>
</feature>